<reference evidence="2 3" key="1">
    <citation type="journal article" date="2018" name="Nat. Biotechnol.">
        <title>A standardized bacterial taxonomy based on genome phylogeny substantially revises the tree of life.</title>
        <authorList>
            <person name="Parks D.H."/>
            <person name="Chuvochina M."/>
            <person name="Waite D.W."/>
            <person name="Rinke C."/>
            <person name="Skarshewski A."/>
            <person name="Chaumeil P.A."/>
            <person name="Hugenholtz P."/>
        </authorList>
    </citation>
    <scope>NUCLEOTIDE SEQUENCE [LARGE SCALE GENOMIC DNA]</scope>
    <source>
        <strain evidence="2">UBA10948</strain>
    </source>
</reference>
<accession>A0A354YYJ6</accession>
<evidence type="ECO:0000259" key="1">
    <source>
        <dbReference type="PROSITE" id="PS51494"/>
    </source>
</evidence>
<dbReference type="EMBL" id="DNZF01000220">
    <property type="protein sequence ID" value="HBK54284.1"/>
    <property type="molecule type" value="Genomic_DNA"/>
</dbReference>
<organism evidence="2 3">
    <name type="scientific">Syntrophomonas wolfei</name>
    <dbReference type="NCBI Taxonomy" id="863"/>
    <lineage>
        <taxon>Bacteria</taxon>
        <taxon>Bacillati</taxon>
        <taxon>Bacillota</taxon>
        <taxon>Clostridia</taxon>
        <taxon>Eubacteriales</taxon>
        <taxon>Syntrophomonadaceae</taxon>
        <taxon>Syntrophomonas</taxon>
    </lineage>
</organism>
<dbReference type="Pfam" id="PF05580">
    <property type="entry name" value="Peptidase_S55"/>
    <property type="match status" value="1"/>
</dbReference>
<dbReference type="NCBIfam" id="TIGR02860">
    <property type="entry name" value="spore_IV_B"/>
    <property type="match status" value="1"/>
</dbReference>
<gene>
    <name evidence="2" type="primary">spoIVB</name>
    <name evidence="2" type="ORF">DDZ44_10140</name>
</gene>
<dbReference type="RefSeq" id="WP_061214935.1">
    <property type="nucleotide sequence ID" value="NZ_DCDX01000184.1"/>
</dbReference>
<feature type="domain" description="Peptidase S55" evidence="1">
    <location>
        <begin position="200"/>
        <end position="438"/>
    </location>
</feature>
<dbReference type="Proteomes" id="UP000263273">
    <property type="component" value="Unassembled WGS sequence"/>
</dbReference>
<comment type="caution">
    <text evidence="2">The sequence shown here is derived from an EMBL/GenBank/DDBJ whole genome shotgun (WGS) entry which is preliminary data.</text>
</comment>
<dbReference type="InterPro" id="IPR036034">
    <property type="entry name" value="PDZ_sf"/>
</dbReference>
<name>A0A354YYJ6_9FIRM</name>
<dbReference type="InterPro" id="IPR041489">
    <property type="entry name" value="PDZ_6"/>
</dbReference>
<proteinExistence type="predicted"/>
<dbReference type="AlphaFoldDB" id="A0A354YYJ6"/>
<dbReference type="SUPFAM" id="SSF50156">
    <property type="entry name" value="PDZ domain-like"/>
    <property type="match status" value="1"/>
</dbReference>
<dbReference type="PROSITE" id="PS51494">
    <property type="entry name" value="SPOIVB"/>
    <property type="match status" value="1"/>
</dbReference>
<protein>
    <submittedName>
        <fullName evidence="2">SpoIVB peptidase</fullName>
    </submittedName>
</protein>
<evidence type="ECO:0000313" key="2">
    <source>
        <dbReference type="EMBL" id="HBK54284.1"/>
    </source>
</evidence>
<dbReference type="Gene3D" id="2.30.42.10">
    <property type="match status" value="1"/>
</dbReference>
<dbReference type="Pfam" id="PF17820">
    <property type="entry name" value="PDZ_6"/>
    <property type="match status" value="1"/>
</dbReference>
<evidence type="ECO:0000313" key="3">
    <source>
        <dbReference type="Proteomes" id="UP000263273"/>
    </source>
</evidence>
<dbReference type="InterPro" id="IPR014219">
    <property type="entry name" value="SpoIVB"/>
</dbReference>
<sequence length="449" mass="48671">MQRIRPWLGIVLSLLLIALCITPQAQSLLNLPQYQRLVVGESSTISLPLPEKLKDKIEMQVISPSRSVFAAPQDPPVTISSNSSGYEILALKPGKVNVKLKLLGYIPLKSMAVETLPTKRVVAGGHSIGVILQSKGIMVVGYAPVSDSEGKKAYPAREQGVEIGDIIYQVDGQPLHSESELARIIDEKKSVLLGIKRGSKKLSITVRSTYCPETNRCRIGLYVRDGVVGVGTLTFWEPDSKIFAALGHVIIDADTKQQIDVLQGKIVSASIQGIKPGKPGQPGEKIGVFNGEGEIEGKIIKNSYSGIFGKTGDEITNPLAIYTMEVAYAHQVNEGKAQILTVVNGDDIESFDVVVEKVFPERQDGKSMIVRVVDQRLLNLTGGIIQGMSGSPIIQNGKIIGAITHVFLNDPTRGYGIFMDNMLSEIPSNLNPWSKVSTNSRDTWGIIAH</sequence>
<dbReference type="InterPro" id="IPR008763">
    <property type="entry name" value="Peptidase_S55"/>
</dbReference>
<dbReference type="STRING" id="378794.GCA_001570625_02526"/>